<feature type="compositionally biased region" description="Basic and acidic residues" evidence="1">
    <location>
        <begin position="257"/>
        <end position="268"/>
    </location>
</feature>
<dbReference type="KEGG" id="tpla:ElP_11280"/>
<feature type="region of interest" description="Disordered" evidence="1">
    <location>
        <begin position="252"/>
        <end position="277"/>
    </location>
</feature>
<evidence type="ECO:0000313" key="2">
    <source>
        <dbReference type="EMBL" id="QDV33285.1"/>
    </source>
</evidence>
<dbReference type="RefSeq" id="WP_145267678.1">
    <property type="nucleotide sequence ID" value="NZ_CP036426.1"/>
</dbReference>
<name>A0A518GXH7_9BACT</name>
<dbReference type="Proteomes" id="UP000317835">
    <property type="component" value="Chromosome"/>
</dbReference>
<protein>
    <submittedName>
        <fullName evidence="2">Uncharacterized protein</fullName>
    </submittedName>
</protein>
<evidence type="ECO:0000256" key="1">
    <source>
        <dbReference type="SAM" id="MobiDB-lite"/>
    </source>
</evidence>
<dbReference type="EMBL" id="CP036426">
    <property type="protein sequence ID" value="QDV33285.1"/>
    <property type="molecule type" value="Genomic_DNA"/>
</dbReference>
<dbReference type="AlphaFoldDB" id="A0A518GXH7"/>
<proteinExistence type="predicted"/>
<evidence type="ECO:0000313" key="3">
    <source>
        <dbReference type="Proteomes" id="UP000317835"/>
    </source>
</evidence>
<sequence length="277" mass="30315">MITRGAGRVLSAAIVALGVMIGAGGAGPAPSGGLLGRKLEPAEVLPMHLVAPEARAEVSEVVSEHSFHHKGEPETFPCDPQLYLSLLNEPALTLALWQDLSQSPAKLSIIAPGLYQGTDGNGTTATWSFVLRSPQLHVLLCEMEYRSPRGSAHLEGRIVLIVHTNYYKEAGGSPWIQHEVEAYVKVDSRGWRAVAKTFRPLIERLLVDQLQEAGWFVSLMGRLVETYPDWADQVIASQAHLPEETRGRFQTVVSRVRRPDSSRGRPELAEGVETATR</sequence>
<dbReference type="OrthoDB" id="255714at2"/>
<accession>A0A518GXH7</accession>
<gene>
    <name evidence="2" type="ORF">ElP_11280</name>
</gene>
<reference evidence="2 3" key="1">
    <citation type="submission" date="2019-02" db="EMBL/GenBank/DDBJ databases">
        <title>Deep-cultivation of Planctomycetes and their phenomic and genomic characterization uncovers novel biology.</title>
        <authorList>
            <person name="Wiegand S."/>
            <person name="Jogler M."/>
            <person name="Boedeker C."/>
            <person name="Pinto D."/>
            <person name="Vollmers J."/>
            <person name="Rivas-Marin E."/>
            <person name="Kohn T."/>
            <person name="Peeters S.H."/>
            <person name="Heuer A."/>
            <person name="Rast P."/>
            <person name="Oberbeckmann S."/>
            <person name="Bunk B."/>
            <person name="Jeske O."/>
            <person name="Meyerdierks A."/>
            <person name="Storesund J.E."/>
            <person name="Kallscheuer N."/>
            <person name="Luecker S."/>
            <person name="Lage O.M."/>
            <person name="Pohl T."/>
            <person name="Merkel B.J."/>
            <person name="Hornburger P."/>
            <person name="Mueller R.-W."/>
            <person name="Bruemmer F."/>
            <person name="Labrenz M."/>
            <person name="Spormann A.M."/>
            <person name="Op den Camp H."/>
            <person name="Overmann J."/>
            <person name="Amann R."/>
            <person name="Jetten M.S.M."/>
            <person name="Mascher T."/>
            <person name="Medema M.H."/>
            <person name="Devos D.P."/>
            <person name="Kaster A.-K."/>
            <person name="Ovreas L."/>
            <person name="Rohde M."/>
            <person name="Galperin M.Y."/>
            <person name="Jogler C."/>
        </authorList>
    </citation>
    <scope>NUCLEOTIDE SEQUENCE [LARGE SCALE GENOMIC DNA]</scope>
    <source>
        <strain evidence="2 3">ElP</strain>
    </source>
</reference>
<keyword evidence="3" id="KW-1185">Reference proteome</keyword>
<organism evidence="2 3">
    <name type="scientific">Tautonia plasticadhaerens</name>
    <dbReference type="NCBI Taxonomy" id="2527974"/>
    <lineage>
        <taxon>Bacteria</taxon>
        <taxon>Pseudomonadati</taxon>
        <taxon>Planctomycetota</taxon>
        <taxon>Planctomycetia</taxon>
        <taxon>Isosphaerales</taxon>
        <taxon>Isosphaeraceae</taxon>
        <taxon>Tautonia</taxon>
    </lineage>
</organism>